<dbReference type="AlphaFoldDB" id="A0A9Q9EMM4"/>
<evidence type="ECO:0000313" key="7">
    <source>
        <dbReference type="EMBL" id="USW55682.1"/>
    </source>
</evidence>
<dbReference type="InterPro" id="IPR006094">
    <property type="entry name" value="Oxid_FAD_bind_N"/>
</dbReference>
<keyword evidence="5" id="KW-0732">Signal</keyword>
<dbReference type="PANTHER" id="PTHR42973:SF4">
    <property type="entry name" value="FAD BINDING DOMAIN PROTEIN"/>
    <property type="match status" value="1"/>
</dbReference>
<dbReference type="PROSITE" id="PS51387">
    <property type="entry name" value="FAD_PCMH"/>
    <property type="match status" value="1"/>
</dbReference>
<evidence type="ECO:0000256" key="1">
    <source>
        <dbReference type="ARBA" id="ARBA00005466"/>
    </source>
</evidence>
<dbReference type="SUPFAM" id="SSF56176">
    <property type="entry name" value="FAD-binding/transporter-associated domain-like"/>
    <property type="match status" value="1"/>
</dbReference>
<dbReference type="Pfam" id="PF01565">
    <property type="entry name" value="FAD_binding_4"/>
    <property type="match status" value="1"/>
</dbReference>
<feature type="signal peptide" evidence="5">
    <location>
        <begin position="1"/>
        <end position="25"/>
    </location>
</feature>
<dbReference type="GO" id="GO:0016491">
    <property type="term" value="F:oxidoreductase activity"/>
    <property type="evidence" value="ECO:0007669"/>
    <property type="project" value="UniProtKB-KW"/>
</dbReference>
<evidence type="ECO:0000259" key="6">
    <source>
        <dbReference type="PROSITE" id="PS51387"/>
    </source>
</evidence>
<gene>
    <name evidence="7" type="ORF">Slin15195_G090010</name>
</gene>
<evidence type="ECO:0000256" key="3">
    <source>
        <dbReference type="ARBA" id="ARBA00022827"/>
    </source>
</evidence>
<feature type="domain" description="FAD-binding PCMH-type" evidence="6">
    <location>
        <begin position="84"/>
        <end position="260"/>
    </location>
</feature>
<dbReference type="Gene3D" id="3.30.465.10">
    <property type="match status" value="1"/>
</dbReference>
<keyword evidence="8" id="KW-1185">Reference proteome</keyword>
<reference evidence="7" key="1">
    <citation type="submission" date="2022-06" db="EMBL/GenBank/DDBJ databases">
        <title>Complete genome sequences of two strains of the flax pathogen Septoria linicola.</title>
        <authorList>
            <person name="Lapalu N."/>
            <person name="Simon A."/>
            <person name="Demenou B."/>
            <person name="Paumier D."/>
            <person name="Guillot M.-P."/>
            <person name="Gout L."/>
            <person name="Valade R."/>
        </authorList>
    </citation>
    <scope>NUCLEOTIDE SEQUENCE</scope>
    <source>
        <strain evidence="7">SE15195</strain>
    </source>
</reference>
<dbReference type="InterPro" id="IPR050416">
    <property type="entry name" value="FAD-linked_Oxidoreductase"/>
</dbReference>
<accession>A0A9Q9EMM4</accession>
<dbReference type="Proteomes" id="UP001056384">
    <property type="component" value="Chromosome 7"/>
</dbReference>
<proteinExistence type="inferred from homology"/>
<protein>
    <submittedName>
        <fullName evidence="7">FAD-binding domain, PCMH-type, FAD-binding, type PCMH, subdomain 2</fullName>
    </submittedName>
</protein>
<evidence type="ECO:0000313" key="8">
    <source>
        <dbReference type="Proteomes" id="UP001056384"/>
    </source>
</evidence>
<keyword evidence="3" id="KW-0274">FAD</keyword>
<keyword evidence="2" id="KW-0285">Flavoprotein</keyword>
<dbReference type="InterPro" id="IPR016166">
    <property type="entry name" value="FAD-bd_PCMH"/>
</dbReference>
<keyword evidence="4" id="KW-0560">Oxidoreductase</keyword>
<evidence type="ECO:0000256" key="5">
    <source>
        <dbReference type="SAM" id="SignalP"/>
    </source>
</evidence>
<feature type="chain" id="PRO_5040365306" evidence="5">
    <location>
        <begin position="26"/>
        <end position="523"/>
    </location>
</feature>
<evidence type="ECO:0000256" key="2">
    <source>
        <dbReference type="ARBA" id="ARBA00022630"/>
    </source>
</evidence>
<sequence>MSSVKRWSGTISVAVAVCAVAALLARPWSSSEAPTVSCNGPKFNDMRKHAMCTTLAGVLPDSVYSEQHPVFGGFMGNYWSNNAAEVIPACIVQPVDAHEVAAAVVVLQDHFDADGDARFAVRSGGHSPEAGFAGVADGVVIDMSLIDEVTVDQDRQSTMIGVGARWRDVYSKLDAMGLAMVGGRNANVGVGGLVLGGGISFFSPRFGMVCDNIDKYEVVLANGSIVEATAHQHADIWQALKGGSGNFGIVTRVTTKIFPSGKIWAGYGYWLDWQTPKVIKAFFDFNKPESFDAYAGGPIMALAYVRDLGIRMTVTNLSYSRPVNWAPVFAAFKSIWRLWSTTKVQSLTDATTELHGMAPVGQRQFQVTTTIKNDLATFEAFNQIFTEQLKKVKPVKRSMWSLVFQPLSAAVTRKGSPNVLGMETRYANDTLIIVLLCVSWREAKDDEIVHRVSRDVIRLGSEYAEERGTSDPYVYLNYAASGQDVFSGYGFKNEKLMQDVRLAYDPTGLFQQAKQGGFKLAGS</sequence>
<dbReference type="InterPro" id="IPR036318">
    <property type="entry name" value="FAD-bd_PCMH-like_sf"/>
</dbReference>
<dbReference type="GO" id="GO:0071949">
    <property type="term" value="F:FAD binding"/>
    <property type="evidence" value="ECO:0007669"/>
    <property type="project" value="InterPro"/>
</dbReference>
<dbReference type="InterPro" id="IPR016169">
    <property type="entry name" value="FAD-bd_PCMH_sub2"/>
</dbReference>
<dbReference type="EMBL" id="CP099424">
    <property type="protein sequence ID" value="USW55682.1"/>
    <property type="molecule type" value="Genomic_DNA"/>
</dbReference>
<organism evidence="7 8">
    <name type="scientific">Septoria linicola</name>
    <dbReference type="NCBI Taxonomy" id="215465"/>
    <lineage>
        <taxon>Eukaryota</taxon>
        <taxon>Fungi</taxon>
        <taxon>Dikarya</taxon>
        <taxon>Ascomycota</taxon>
        <taxon>Pezizomycotina</taxon>
        <taxon>Dothideomycetes</taxon>
        <taxon>Dothideomycetidae</taxon>
        <taxon>Mycosphaerellales</taxon>
        <taxon>Mycosphaerellaceae</taxon>
        <taxon>Septoria</taxon>
    </lineage>
</organism>
<dbReference type="PANTHER" id="PTHR42973">
    <property type="entry name" value="BINDING OXIDOREDUCTASE, PUTATIVE (AFU_ORTHOLOGUE AFUA_1G17690)-RELATED"/>
    <property type="match status" value="1"/>
</dbReference>
<comment type="similarity">
    <text evidence="1">Belongs to the oxygen-dependent FAD-linked oxidoreductase family.</text>
</comment>
<evidence type="ECO:0000256" key="4">
    <source>
        <dbReference type="ARBA" id="ARBA00023002"/>
    </source>
</evidence>
<name>A0A9Q9EMM4_9PEZI</name>